<reference evidence="6" key="1">
    <citation type="submission" date="2015-12" db="EMBL/GenBank/DDBJ databases">
        <authorList>
            <person name="Shamseldin A."/>
            <person name="Moawad H."/>
            <person name="Abd El-Rahim W.M."/>
            <person name="Sadowsky M.J."/>
        </authorList>
    </citation>
    <scope>NUCLEOTIDE SEQUENCE [LARGE SCALE GENOMIC DNA]</scope>
    <source>
        <strain evidence="6">JAM AC0309</strain>
    </source>
</reference>
<dbReference type="PANTHER" id="PTHR43320">
    <property type="entry name" value="SUGAR KINASE"/>
    <property type="match status" value="1"/>
</dbReference>
<accession>A0A0U5CDC8</accession>
<dbReference type="Gene3D" id="3.40.1190.20">
    <property type="match status" value="1"/>
</dbReference>
<dbReference type="AlphaFoldDB" id="A0A0U5CDC8"/>
<comment type="similarity">
    <text evidence="1">Belongs to the carbohydrate kinase PfkB family.</text>
</comment>
<evidence type="ECO:0000256" key="2">
    <source>
        <dbReference type="ARBA" id="ARBA00022679"/>
    </source>
</evidence>
<name>A0A0U5CDC8_9MICO</name>
<dbReference type="CDD" id="cd01166">
    <property type="entry name" value="KdgK"/>
    <property type="match status" value="1"/>
</dbReference>
<organism evidence="5 6">
    <name type="scientific">Microcella alkaliphila</name>
    <dbReference type="NCBI Taxonomy" id="279828"/>
    <lineage>
        <taxon>Bacteria</taxon>
        <taxon>Bacillati</taxon>
        <taxon>Actinomycetota</taxon>
        <taxon>Actinomycetes</taxon>
        <taxon>Micrococcales</taxon>
        <taxon>Microbacteriaceae</taxon>
        <taxon>Microcella</taxon>
    </lineage>
</organism>
<dbReference type="InterPro" id="IPR052700">
    <property type="entry name" value="Carb_kinase_PfkB-like"/>
</dbReference>
<dbReference type="Proteomes" id="UP000218965">
    <property type="component" value="Chromosome"/>
</dbReference>
<keyword evidence="3" id="KW-0418">Kinase</keyword>
<dbReference type="KEGG" id="malk:MalAC0309_0180"/>
<dbReference type="EMBL" id="AP017315">
    <property type="protein sequence ID" value="BAU31058.1"/>
    <property type="molecule type" value="Genomic_DNA"/>
</dbReference>
<sequence>MNGATHRVLCIGEAMAMVTPSSPGPLATSDQFTVSAGGAESNVASHLAGLGLESIWLSRLGDDALGDRILTALAERGVDLSRVIRDPSARTGVYFKDPLPGRHATVSYYRDGSAASRMSVDDLRRWPMGSATWVHTSGITAAISPSCSELVEQVISDASGLGYCVSFDVNYRPALWSEADAAQRCLQLGRSCSVLFVGLDEAQLLWGVSAAEDVANLFDTVPHVVVKDGAVEAVEITQASGIRDVTRVPAKSVEVVEAVGAGDAFAAGFLAGYLRGHPSHERLSAGHELAAWTLGTLADFRPFPSTHDPIGSTPQ</sequence>
<evidence type="ECO:0000313" key="5">
    <source>
        <dbReference type="EMBL" id="BAU31058.1"/>
    </source>
</evidence>
<dbReference type="Pfam" id="PF00294">
    <property type="entry name" value="PfkB"/>
    <property type="match status" value="1"/>
</dbReference>
<dbReference type="InterPro" id="IPR011611">
    <property type="entry name" value="PfkB_dom"/>
</dbReference>
<evidence type="ECO:0000256" key="1">
    <source>
        <dbReference type="ARBA" id="ARBA00010688"/>
    </source>
</evidence>
<proteinExistence type="inferred from homology"/>
<dbReference type="PANTHER" id="PTHR43320:SF2">
    <property type="entry name" value="2-DEHYDRO-3-DEOXYGLUCONOKINASE_2-DEHYDRO-3-DEOXYGALACTONOKINASE"/>
    <property type="match status" value="1"/>
</dbReference>
<evidence type="ECO:0000259" key="4">
    <source>
        <dbReference type="Pfam" id="PF00294"/>
    </source>
</evidence>
<dbReference type="InterPro" id="IPR029056">
    <property type="entry name" value="Ribokinase-like"/>
</dbReference>
<reference evidence="5 6" key="2">
    <citation type="submission" date="2016-01" db="EMBL/GenBank/DDBJ databases">
        <title>Microcella alkaliphila JAM AC0309 whole genome shotgun sequence.</title>
        <authorList>
            <person name="Kurata A."/>
            <person name="Hirose Y."/>
            <person name="Kishimoto N."/>
            <person name="Kobayashi T."/>
        </authorList>
    </citation>
    <scope>NUCLEOTIDE SEQUENCE [LARGE SCALE GENOMIC DNA]</scope>
    <source>
        <strain evidence="5 6">JAM AC0309</strain>
    </source>
</reference>
<protein>
    <submittedName>
        <fullName evidence="5">PfkB domain protein</fullName>
    </submittedName>
</protein>
<dbReference type="GO" id="GO:0016301">
    <property type="term" value="F:kinase activity"/>
    <property type="evidence" value="ECO:0007669"/>
    <property type="project" value="UniProtKB-KW"/>
</dbReference>
<dbReference type="SUPFAM" id="SSF53613">
    <property type="entry name" value="Ribokinase-like"/>
    <property type="match status" value="1"/>
</dbReference>
<evidence type="ECO:0000313" key="6">
    <source>
        <dbReference type="Proteomes" id="UP000218965"/>
    </source>
</evidence>
<feature type="domain" description="Carbohydrate kinase PfkB" evidence="4">
    <location>
        <begin position="6"/>
        <end position="295"/>
    </location>
</feature>
<gene>
    <name evidence="5" type="ORF">MalAC0309_0180</name>
</gene>
<evidence type="ECO:0000256" key="3">
    <source>
        <dbReference type="ARBA" id="ARBA00022777"/>
    </source>
</evidence>
<dbReference type="OrthoDB" id="9808601at2"/>
<keyword evidence="2" id="KW-0808">Transferase</keyword>
<dbReference type="RefSeq" id="WP_096420019.1">
    <property type="nucleotide sequence ID" value="NZ_AP017315.1"/>
</dbReference>